<accession>A0AAD0YJ52</accession>
<dbReference type="RefSeq" id="WP_123857502.1">
    <property type="nucleotide sequence ID" value="NZ_CP033923.1"/>
</dbReference>
<dbReference type="PROSITE" id="PS51257">
    <property type="entry name" value="PROKAR_LIPOPROTEIN"/>
    <property type="match status" value="1"/>
</dbReference>
<dbReference type="Proteomes" id="UP000278288">
    <property type="component" value="Chromosome"/>
</dbReference>
<evidence type="ECO:0008006" key="4">
    <source>
        <dbReference type="Google" id="ProtNLM"/>
    </source>
</evidence>
<feature type="signal peptide" evidence="1">
    <location>
        <begin position="1"/>
        <end position="20"/>
    </location>
</feature>
<feature type="chain" id="PRO_5042207543" description="Lipoprotein" evidence="1">
    <location>
        <begin position="21"/>
        <end position="143"/>
    </location>
</feature>
<reference evidence="2 3" key="1">
    <citation type="submission" date="2018-11" db="EMBL/GenBank/DDBJ databases">
        <title>Proposal to divide the Flavobacteriaceae and reorganize its genera based on Amino Acid Identity values calculated from whole genome sequences.</title>
        <authorList>
            <person name="Nicholson A.C."/>
            <person name="Gulvik C.A."/>
            <person name="Whitney A.M."/>
            <person name="Humrighouse B.W."/>
            <person name="Bell M."/>
            <person name="Holmes B."/>
            <person name="Steigerwalt A.G."/>
            <person name="Villarma A."/>
            <person name="Sheth M."/>
            <person name="Batra D."/>
            <person name="Pryor J."/>
            <person name="Bernardet J.-F."/>
            <person name="Hugo C."/>
            <person name="Kampfer P."/>
            <person name="Newman J."/>
            <person name="McQuiston J.R."/>
        </authorList>
    </citation>
    <scope>NUCLEOTIDE SEQUENCE [LARGE SCALE GENOMIC DNA]</scope>
    <source>
        <strain evidence="2 3">G0041</strain>
    </source>
</reference>
<protein>
    <recommendedName>
        <fullName evidence="4">Lipoprotein</fullName>
    </recommendedName>
</protein>
<name>A0AAD0YJ52_CHRNA</name>
<organism evidence="2 3">
    <name type="scientific">Chryseobacterium nakagawai</name>
    <dbReference type="NCBI Taxonomy" id="1241982"/>
    <lineage>
        <taxon>Bacteria</taxon>
        <taxon>Pseudomonadati</taxon>
        <taxon>Bacteroidota</taxon>
        <taxon>Flavobacteriia</taxon>
        <taxon>Flavobacteriales</taxon>
        <taxon>Weeksellaceae</taxon>
        <taxon>Chryseobacterium group</taxon>
        <taxon>Chryseobacterium</taxon>
    </lineage>
</organism>
<keyword evidence="3" id="KW-1185">Reference proteome</keyword>
<keyword evidence="1" id="KW-0732">Signal</keyword>
<dbReference type="KEGG" id="cnk:EG343_09190"/>
<gene>
    <name evidence="2" type="ORF">EG343_09190</name>
</gene>
<dbReference type="AlphaFoldDB" id="A0AAD0YJ52"/>
<evidence type="ECO:0000256" key="1">
    <source>
        <dbReference type="SAM" id="SignalP"/>
    </source>
</evidence>
<evidence type="ECO:0000313" key="3">
    <source>
        <dbReference type="Proteomes" id="UP000278288"/>
    </source>
</evidence>
<proteinExistence type="predicted"/>
<dbReference type="EMBL" id="CP033923">
    <property type="protein sequence ID" value="AZA90787.1"/>
    <property type="molecule type" value="Genomic_DNA"/>
</dbReference>
<sequence length="143" mass="16372">MKNVILLLSTMMMLVSCVYSNTENSHQVITFVNKTHKTLYVLSSYEYPDTDVYKQSPDPKLGGYNKVEANQATQNVLSSKTSYENLYHSLIPSGVMMVYVFDGSTLETKGWDYVKANNLVLKRYDLTLQDLKNMNWVITYDGN</sequence>
<evidence type="ECO:0000313" key="2">
    <source>
        <dbReference type="EMBL" id="AZA90787.1"/>
    </source>
</evidence>